<gene>
    <name evidence="1" type="ORF">AVDCRST_MAG93-6570</name>
</gene>
<dbReference type="AlphaFoldDB" id="A0A6J4LRC7"/>
<evidence type="ECO:0000313" key="1">
    <source>
        <dbReference type="EMBL" id="CAA9339490.1"/>
    </source>
</evidence>
<sequence>SLLLACAMGLGSPEVMGFGPYKGLATETPLQLAMF</sequence>
<proteinExistence type="predicted"/>
<name>A0A6J4LRC7_9CHLR</name>
<protein>
    <submittedName>
        <fullName evidence="1">Uncharacterized protein</fullName>
    </submittedName>
</protein>
<accession>A0A6J4LRC7</accession>
<feature type="non-terminal residue" evidence="1">
    <location>
        <position position="1"/>
    </location>
</feature>
<reference evidence="1" key="1">
    <citation type="submission" date="2020-02" db="EMBL/GenBank/DDBJ databases">
        <authorList>
            <person name="Meier V. D."/>
        </authorList>
    </citation>
    <scope>NUCLEOTIDE SEQUENCE</scope>
    <source>
        <strain evidence="1">AVDCRST_MAG93</strain>
    </source>
</reference>
<dbReference type="EMBL" id="CADCTR010002214">
    <property type="protein sequence ID" value="CAA9339490.1"/>
    <property type="molecule type" value="Genomic_DNA"/>
</dbReference>
<organism evidence="1">
    <name type="scientific">uncultured Chloroflexia bacterium</name>
    <dbReference type="NCBI Taxonomy" id="1672391"/>
    <lineage>
        <taxon>Bacteria</taxon>
        <taxon>Bacillati</taxon>
        <taxon>Chloroflexota</taxon>
        <taxon>Chloroflexia</taxon>
        <taxon>environmental samples</taxon>
    </lineage>
</organism>